<proteinExistence type="predicted"/>
<dbReference type="Pfam" id="PF04542">
    <property type="entry name" value="Sigma70_r2"/>
    <property type="match status" value="1"/>
</dbReference>
<evidence type="ECO:0000256" key="4">
    <source>
        <dbReference type="ARBA" id="ARBA00023163"/>
    </source>
</evidence>
<dbReference type="RefSeq" id="WP_059032515.1">
    <property type="nucleotide sequence ID" value="NZ_DF977001.1"/>
</dbReference>
<gene>
    <name evidence="6" type="ORF">TSYNT_7117</name>
</gene>
<evidence type="ECO:0000313" key="7">
    <source>
        <dbReference type="Proteomes" id="UP000062160"/>
    </source>
</evidence>
<dbReference type="Gene3D" id="1.20.140.160">
    <property type="match status" value="1"/>
</dbReference>
<dbReference type="Gene3D" id="1.10.1740.10">
    <property type="match status" value="1"/>
</dbReference>
<dbReference type="STRING" id="224999.GCA_001485475_01114"/>
<dbReference type="PANTHER" id="PTHR30385:SF7">
    <property type="entry name" value="RNA POLYMERASE SIGMA FACTOR FLIA"/>
    <property type="match status" value="1"/>
</dbReference>
<dbReference type="Proteomes" id="UP000062160">
    <property type="component" value="Unassembled WGS sequence"/>
</dbReference>
<dbReference type="OrthoDB" id="1730259at2"/>
<keyword evidence="7" id="KW-1185">Reference proteome</keyword>
<organism evidence="6">
    <name type="scientific">Tepidanaerobacter syntrophicus</name>
    <dbReference type="NCBI Taxonomy" id="224999"/>
    <lineage>
        <taxon>Bacteria</taxon>
        <taxon>Bacillati</taxon>
        <taxon>Bacillota</taxon>
        <taxon>Clostridia</taxon>
        <taxon>Thermosediminibacterales</taxon>
        <taxon>Tepidanaerobacteraceae</taxon>
        <taxon>Tepidanaerobacter</taxon>
    </lineage>
</organism>
<dbReference type="AlphaFoldDB" id="A0A0U9HG38"/>
<evidence type="ECO:0000256" key="1">
    <source>
        <dbReference type="ARBA" id="ARBA00023015"/>
    </source>
</evidence>
<dbReference type="SUPFAM" id="SSF88659">
    <property type="entry name" value="Sigma3 and sigma4 domains of RNA polymerase sigma factors"/>
    <property type="match status" value="1"/>
</dbReference>
<dbReference type="InterPro" id="IPR013325">
    <property type="entry name" value="RNA_pol_sigma_r2"/>
</dbReference>
<protein>
    <submittedName>
        <fullName evidence="6">RNA polymerase sporulation-specific sigma factor</fullName>
    </submittedName>
</protein>
<dbReference type="NCBIfam" id="TIGR02937">
    <property type="entry name" value="sigma70-ECF"/>
    <property type="match status" value="1"/>
</dbReference>
<dbReference type="GO" id="GO:0003677">
    <property type="term" value="F:DNA binding"/>
    <property type="evidence" value="ECO:0007669"/>
    <property type="project" value="UniProtKB-KW"/>
</dbReference>
<dbReference type="PANTHER" id="PTHR30385">
    <property type="entry name" value="SIGMA FACTOR F FLAGELLAR"/>
    <property type="match status" value="1"/>
</dbReference>
<evidence type="ECO:0000256" key="2">
    <source>
        <dbReference type="ARBA" id="ARBA00023082"/>
    </source>
</evidence>
<evidence type="ECO:0000313" key="6">
    <source>
        <dbReference type="EMBL" id="GAQ25099.1"/>
    </source>
</evidence>
<keyword evidence="2" id="KW-0731">Sigma factor</keyword>
<keyword evidence="1" id="KW-0805">Transcription regulation</keyword>
<dbReference type="EMBL" id="DF977001">
    <property type="protein sequence ID" value="GAQ25099.1"/>
    <property type="molecule type" value="Genomic_DNA"/>
</dbReference>
<dbReference type="SUPFAM" id="SSF88946">
    <property type="entry name" value="Sigma2 domain of RNA polymerase sigma factors"/>
    <property type="match status" value="1"/>
</dbReference>
<evidence type="ECO:0000256" key="3">
    <source>
        <dbReference type="ARBA" id="ARBA00023125"/>
    </source>
</evidence>
<sequence>MTNEELAAMAAQGDIESLHKLYFAVKPLLFKLISRYFPLCKNSLAEPEDLLQCGYFAVLEAVNDFSPDKGLLFNSYLGYHVKNTCLAELGFKGKRQVETISLNAPISEDGDDLTLEDAICDPSSDTYSYCELNDMMLIVREEIDKLSPREQIYIHYRYYEEKTITEICEIMGWERWLTWDIRCSAFNKLRKSESIQELGEVYQFRRISEFSNPESVVISFEDEALKLI</sequence>
<evidence type="ECO:0000259" key="5">
    <source>
        <dbReference type="Pfam" id="PF04542"/>
    </source>
</evidence>
<dbReference type="GO" id="GO:0006352">
    <property type="term" value="P:DNA-templated transcription initiation"/>
    <property type="evidence" value="ECO:0007669"/>
    <property type="project" value="InterPro"/>
</dbReference>
<name>A0A0U9HG38_9FIRM</name>
<dbReference type="InterPro" id="IPR007627">
    <property type="entry name" value="RNA_pol_sigma70_r2"/>
</dbReference>
<feature type="domain" description="RNA polymerase sigma-70 region 2" evidence="5">
    <location>
        <begin position="24"/>
        <end position="88"/>
    </location>
</feature>
<keyword evidence="3" id="KW-0238">DNA-binding</keyword>
<dbReference type="GO" id="GO:0016987">
    <property type="term" value="F:sigma factor activity"/>
    <property type="evidence" value="ECO:0007669"/>
    <property type="project" value="UniProtKB-KW"/>
</dbReference>
<keyword evidence="4" id="KW-0804">Transcription</keyword>
<accession>A0A0U9HG38</accession>
<dbReference type="InterPro" id="IPR014284">
    <property type="entry name" value="RNA_pol_sigma-70_dom"/>
</dbReference>
<dbReference type="InterPro" id="IPR013324">
    <property type="entry name" value="RNA_pol_sigma_r3/r4-like"/>
</dbReference>
<reference evidence="6" key="1">
    <citation type="journal article" date="2016" name="Genome Announc.">
        <title>Draft Genome Sequence of the Syntrophic Lactate-Degrading Bacterium Tepidanaerobacter syntrophicus JLT.</title>
        <authorList>
            <person name="Matsuura N."/>
            <person name="Ohashi A."/>
            <person name="Tourlousse D.M."/>
            <person name="Sekiguchi Y."/>
        </authorList>
    </citation>
    <scope>NUCLEOTIDE SEQUENCE [LARGE SCALE GENOMIC DNA]</scope>
    <source>
        <strain evidence="6">JL</strain>
    </source>
</reference>